<evidence type="ECO:0000313" key="3">
    <source>
        <dbReference type="Proteomes" id="UP000001194"/>
    </source>
</evidence>
<dbReference type="EMBL" id="DS547113">
    <property type="protein sequence ID" value="EDR05462.1"/>
    <property type="molecule type" value="Genomic_DNA"/>
</dbReference>
<proteinExistence type="predicted"/>
<dbReference type="GeneID" id="6079630"/>
<keyword evidence="3" id="KW-1185">Reference proteome</keyword>
<reference evidence="1 3" key="1">
    <citation type="journal article" date="2008" name="Nature">
        <title>The genome of Laccaria bicolor provides insights into mycorrhizal symbiosis.</title>
        <authorList>
            <person name="Martin F."/>
            <person name="Aerts A."/>
            <person name="Ahren D."/>
            <person name="Brun A."/>
            <person name="Danchin E.G.J."/>
            <person name="Duchaussoy F."/>
            <person name="Gibon J."/>
            <person name="Kohler A."/>
            <person name="Lindquist E."/>
            <person name="Pereda V."/>
            <person name="Salamov A."/>
            <person name="Shapiro H.J."/>
            <person name="Wuyts J."/>
            <person name="Blaudez D."/>
            <person name="Buee M."/>
            <person name="Brokstein P."/>
            <person name="Canbaeck B."/>
            <person name="Cohen D."/>
            <person name="Courty P.E."/>
            <person name="Coutinho P.M."/>
            <person name="Delaruelle C."/>
            <person name="Detter J.C."/>
            <person name="Deveau A."/>
            <person name="DiFazio S."/>
            <person name="Duplessis S."/>
            <person name="Fraissinet-Tachet L."/>
            <person name="Lucic E."/>
            <person name="Frey-Klett P."/>
            <person name="Fourrey C."/>
            <person name="Feussner I."/>
            <person name="Gay G."/>
            <person name="Grimwood J."/>
            <person name="Hoegger P.J."/>
            <person name="Jain P."/>
            <person name="Kilaru S."/>
            <person name="Labbe J."/>
            <person name="Lin Y.C."/>
            <person name="Legue V."/>
            <person name="Le Tacon F."/>
            <person name="Marmeisse R."/>
            <person name="Melayah D."/>
            <person name="Montanini B."/>
            <person name="Muratet M."/>
            <person name="Nehls U."/>
            <person name="Niculita-Hirzel H."/>
            <person name="Oudot-Le Secq M.P."/>
            <person name="Peter M."/>
            <person name="Quesneville H."/>
            <person name="Rajashekar B."/>
            <person name="Reich M."/>
            <person name="Rouhier N."/>
            <person name="Schmutz J."/>
            <person name="Yin T."/>
            <person name="Chalot M."/>
            <person name="Henrissat B."/>
            <person name="Kuees U."/>
            <person name="Lucas S."/>
            <person name="Van de Peer Y."/>
            <person name="Podila G.K."/>
            <person name="Polle A."/>
            <person name="Pukkila P.J."/>
            <person name="Richardson P.M."/>
            <person name="Rouze P."/>
            <person name="Sanders I.R."/>
            <person name="Stajich J.E."/>
            <person name="Tunlid A."/>
            <person name="Tuskan G."/>
            <person name="Grigoriev I.V."/>
        </authorList>
    </citation>
    <scope>NUCLEOTIDE SEQUENCE [LARGE SCALE GENOMIC DNA]</scope>
    <source>
        <strain evidence="3">S238N-H82 / ATCC MYA-4686</strain>
    </source>
</reference>
<gene>
    <name evidence="1" type="ORF">LACBIDRAFT_329763</name>
    <name evidence="2" type="ORF">LACBIDRAFT_329764</name>
</gene>
<dbReference type="EMBL" id="DS547113">
    <property type="protein sequence ID" value="EDR05463.1"/>
    <property type="molecule type" value="Genomic_DNA"/>
</dbReference>
<dbReference type="RefSeq" id="XP_001884020.1">
    <property type="nucleotide sequence ID" value="XM_001883985.1"/>
</dbReference>
<dbReference type="HOGENOM" id="CLU_1496472_0_0_1"/>
<dbReference type="AlphaFoldDB" id="B0DJ55"/>
<organism evidence="3">
    <name type="scientific">Laccaria bicolor (strain S238N-H82 / ATCC MYA-4686)</name>
    <name type="common">Bicoloured deceiver</name>
    <name type="synonym">Laccaria laccata var. bicolor</name>
    <dbReference type="NCBI Taxonomy" id="486041"/>
    <lineage>
        <taxon>Eukaryota</taxon>
        <taxon>Fungi</taxon>
        <taxon>Dikarya</taxon>
        <taxon>Basidiomycota</taxon>
        <taxon>Agaricomycotina</taxon>
        <taxon>Agaricomycetes</taxon>
        <taxon>Agaricomycetidae</taxon>
        <taxon>Agaricales</taxon>
        <taxon>Agaricineae</taxon>
        <taxon>Hydnangiaceae</taxon>
        <taxon>Laccaria</taxon>
    </lineage>
</organism>
<dbReference type="Proteomes" id="UP000001194">
    <property type="component" value="Unassembled WGS sequence"/>
</dbReference>
<sequence>MTVVIDLAKQGNFSHTPSAVAKQMSKTASVPEWPKPIPAVRVKRYWVSHQASAGAHNNTNPFRVCGLYQGQRRMDSNIILILFRKCSGVLILPHCPHCRRIRSIQFLPPPCIIAYHDDMTCHRKLQDIQQRHAKQTNDGGDDGLVRDGERRQRREFQMTGQEPLQRIHNSIDTVAAHVAV</sequence>
<dbReference type="GeneID" id="6079668"/>
<dbReference type="KEGG" id="lbc:LACBIDRAFT_329764"/>
<evidence type="ECO:0000313" key="2">
    <source>
        <dbReference type="EMBL" id="EDR05463.1"/>
    </source>
</evidence>
<dbReference type="RefSeq" id="XP_001884021.1">
    <property type="nucleotide sequence ID" value="XM_001883986.1"/>
</dbReference>
<dbReference type="KEGG" id="lbc:LACBIDRAFT_329763"/>
<evidence type="ECO:0000313" key="1">
    <source>
        <dbReference type="EMBL" id="EDR05462.1"/>
    </source>
</evidence>
<dbReference type="InParanoid" id="B0DJ55"/>
<protein>
    <submittedName>
        <fullName evidence="1">Predicted protein</fullName>
    </submittedName>
</protein>
<accession>B0DJ55</accession>
<name>B0DJ55_LACBS</name>